<organism evidence="1 2">
    <name type="scientific">Ornithinimicrobium cryptoxanthini</name>
    <dbReference type="NCBI Taxonomy" id="2934161"/>
    <lineage>
        <taxon>Bacteria</taxon>
        <taxon>Bacillati</taxon>
        <taxon>Actinomycetota</taxon>
        <taxon>Actinomycetes</taxon>
        <taxon>Micrococcales</taxon>
        <taxon>Ornithinimicrobiaceae</taxon>
        <taxon>Ornithinimicrobium</taxon>
    </lineage>
</organism>
<gene>
    <name evidence="1" type="ORF">NF557_08620</name>
</gene>
<proteinExistence type="predicted"/>
<evidence type="ECO:0000313" key="1">
    <source>
        <dbReference type="EMBL" id="USQ77933.1"/>
    </source>
</evidence>
<sequence>MVRNGLPTTVMLRDLVEEVMDGGWPGTEAELDAFLGELRLTRADTLPGYPGRAFRLTGERELDASFVLAHTYDGALVGLHILGNGMAQDVQRVCGEMSADLTEVHGPPRKDYDRRRPPSEASHWLVGPARISVYCHADYQSAAMTLQLALEHVERTDQAEDDFLTEA</sequence>
<dbReference type="EMBL" id="CP099490">
    <property type="protein sequence ID" value="USQ77933.1"/>
    <property type="molecule type" value="Genomic_DNA"/>
</dbReference>
<evidence type="ECO:0008006" key="3">
    <source>
        <dbReference type="Google" id="ProtNLM"/>
    </source>
</evidence>
<dbReference type="RefSeq" id="WP_252623834.1">
    <property type="nucleotide sequence ID" value="NZ_CP099490.1"/>
</dbReference>
<accession>A0ABY4YMH9</accession>
<evidence type="ECO:0000313" key="2">
    <source>
        <dbReference type="Proteomes" id="UP001056535"/>
    </source>
</evidence>
<reference evidence="1" key="1">
    <citation type="submission" date="2022-06" db="EMBL/GenBank/DDBJ databases">
        <title>Ornithinimicrobium JY.X270.</title>
        <authorList>
            <person name="Huang Y."/>
        </authorList>
    </citation>
    <scope>NUCLEOTIDE SEQUENCE</scope>
    <source>
        <strain evidence="1">JY.X270</strain>
    </source>
</reference>
<protein>
    <recommendedName>
        <fullName evidence="3">SUKH-3 immunity protein of toxin-antitoxin system</fullName>
    </recommendedName>
</protein>
<keyword evidence="2" id="KW-1185">Reference proteome</keyword>
<dbReference type="Proteomes" id="UP001056535">
    <property type="component" value="Chromosome"/>
</dbReference>
<name>A0ABY4YMH9_9MICO</name>